<dbReference type="SUPFAM" id="SSF52833">
    <property type="entry name" value="Thioredoxin-like"/>
    <property type="match status" value="1"/>
</dbReference>
<dbReference type="EMBL" id="CACTIH010002055">
    <property type="protein sequence ID" value="CAA2972530.1"/>
    <property type="molecule type" value="Genomic_DNA"/>
</dbReference>
<dbReference type="PROSITE" id="PS51352">
    <property type="entry name" value="THIOREDOXIN_2"/>
    <property type="match status" value="1"/>
</dbReference>
<evidence type="ECO:0000256" key="4">
    <source>
        <dbReference type="ARBA" id="ARBA00023157"/>
    </source>
</evidence>
<dbReference type="PANTHER" id="PTHR45663:SF15">
    <property type="entry name" value="THIOREDOXIN Y1, CHLOROPLASTIC"/>
    <property type="match status" value="1"/>
</dbReference>
<accession>A0A8S0R331</accession>
<evidence type="ECO:0000256" key="2">
    <source>
        <dbReference type="ARBA" id="ARBA00022946"/>
    </source>
</evidence>
<keyword evidence="2" id="KW-0809">Transit peptide</keyword>
<sequence length="167" mass="18586">MATTVAAGVHGNGAIASSKSVNSLRKLSHLSSLQFPTQLRSFTIRNQTFKSKPTLHLVEAKKQTLSSFVDVLENSDRPVLVDFFATCCGPCQFMVPILEQVSALMKDKIQILKIDTEENHSIADKYRIEALPTFILFKDGKPCDRFEGAMAAEKLIQRIETSLKVEQ</sequence>
<dbReference type="GO" id="GO:0008047">
    <property type="term" value="F:enzyme activator activity"/>
    <property type="evidence" value="ECO:0007669"/>
    <property type="project" value="UniProtKB-ARBA"/>
</dbReference>
<dbReference type="GO" id="GO:0015035">
    <property type="term" value="F:protein-disulfide reductase activity"/>
    <property type="evidence" value="ECO:0007669"/>
    <property type="project" value="InterPro"/>
</dbReference>
<dbReference type="Gene3D" id="3.40.30.10">
    <property type="entry name" value="Glutaredoxin"/>
    <property type="match status" value="1"/>
</dbReference>
<dbReference type="PANTHER" id="PTHR45663">
    <property type="entry name" value="GEO12009P1"/>
    <property type="match status" value="1"/>
</dbReference>
<dbReference type="InterPro" id="IPR013766">
    <property type="entry name" value="Thioredoxin_domain"/>
</dbReference>
<dbReference type="Pfam" id="PF00085">
    <property type="entry name" value="Thioredoxin"/>
    <property type="match status" value="1"/>
</dbReference>
<dbReference type="InterPro" id="IPR036249">
    <property type="entry name" value="Thioredoxin-like_sf"/>
</dbReference>
<organism evidence="7 8">
    <name type="scientific">Olea europaea subsp. europaea</name>
    <dbReference type="NCBI Taxonomy" id="158383"/>
    <lineage>
        <taxon>Eukaryota</taxon>
        <taxon>Viridiplantae</taxon>
        <taxon>Streptophyta</taxon>
        <taxon>Embryophyta</taxon>
        <taxon>Tracheophyta</taxon>
        <taxon>Spermatophyta</taxon>
        <taxon>Magnoliopsida</taxon>
        <taxon>eudicotyledons</taxon>
        <taxon>Gunneridae</taxon>
        <taxon>Pentapetalae</taxon>
        <taxon>asterids</taxon>
        <taxon>lamiids</taxon>
        <taxon>Lamiales</taxon>
        <taxon>Oleaceae</taxon>
        <taxon>Oleeae</taxon>
        <taxon>Olea</taxon>
    </lineage>
</organism>
<dbReference type="Gramene" id="OE9A059888T1">
    <property type="protein sequence ID" value="OE9A059888C1"/>
    <property type="gene ID" value="OE9A059888"/>
</dbReference>
<dbReference type="AlphaFoldDB" id="A0A8S0R331"/>
<feature type="domain" description="Thioredoxin" evidence="6">
    <location>
        <begin position="33"/>
        <end position="164"/>
    </location>
</feature>
<comment type="caution">
    <text evidence="7">The sequence shown here is derived from an EMBL/GenBank/DDBJ whole genome shotgun (WGS) entry which is preliminary data.</text>
</comment>
<name>A0A8S0R331_OLEEU</name>
<keyword evidence="4" id="KW-1015">Disulfide bond</keyword>
<gene>
    <name evidence="7" type="ORF">OLEA9_A059888</name>
</gene>
<evidence type="ECO:0000313" key="7">
    <source>
        <dbReference type="EMBL" id="CAA2972530.1"/>
    </source>
</evidence>
<dbReference type="FunFam" id="3.40.30.10:FF:000001">
    <property type="entry name" value="Thioredoxin"/>
    <property type="match status" value="1"/>
</dbReference>
<dbReference type="OrthoDB" id="2121326at2759"/>
<dbReference type="InterPro" id="IPR005746">
    <property type="entry name" value="Thioredoxin"/>
</dbReference>
<evidence type="ECO:0000313" key="8">
    <source>
        <dbReference type="Proteomes" id="UP000594638"/>
    </source>
</evidence>
<proteinExistence type="predicted"/>
<dbReference type="NCBIfam" id="TIGR01068">
    <property type="entry name" value="thioredoxin"/>
    <property type="match status" value="1"/>
</dbReference>
<protein>
    <submittedName>
        <fullName evidence="7">Thioredoxin Y1, chloroplastic-like</fullName>
    </submittedName>
</protein>
<keyword evidence="3" id="KW-0249">Electron transport</keyword>
<keyword evidence="1" id="KW-0813">Transport</keyword>
<keyword evidence="8" id="KW-1185">Reference proteome</keyword>
<evidence type="ECO:0000259" key="6">
    <source>
        <dbReference type="PROSITE" id="PS51352"/>
    </source>
</evidence>
<dbReference type="CDD" id="cd02947">
    <property type="entry name" value="TRX_family"/>
    <property type="match status" value="1"/>
</dbReference>
<evidence type="ECO:0000256" key="5">
    <source>
        <dbReference type="ARBA" id="ARBA00023284"/>
    </source>
</evidence>
<reference evidence="7 8" key="1">
    <citation type="submission" date="2019-12" db="EMBL/GenBank/DDBJ databases">
        <authorList>
            <person name="Alioto T."/>
            <person name="Alioto T."/>
            <person name="Gomez Garrido J."/>
        </authorList>
    </citation>
    <scope>NUCLEOTIDE SEQUENCE [LARGE SCALE GENOMIC DNA]</scope>
</reference>
<evidence type="ECO:0000256" key="3">
    <source>
        <dbReference type="ARBA" id="ARBA00022982"/>
    </source>
</evidence>
<evidence type="ECO:0000256" key="1">
    <source>
        <dbReference type="ARBA" id="ARBA00022448"/>
    </source>
</evidence>
<keyword evidence="5" id="KW-0676">Redox-active center</keyword>
<dbReference type="Proteomes" id="UP000594638">
    <property type="component" value="Unassembled WGS sequence"/>
</dbReference>
<dbReference type="GO" id="GO:0005737">
    <property type="term" value="C:cytoplasm"/>
    <property type="evidence" value="ECO:0007669"/>
    <property type="project" value="TreeGrafter"/>
</dbReference>